<evidence type="ECO:0000313" key="3">
    <source>
        <dbReference type="Proteomes" id="UP000245507"/>
    </source>
</evidence>
<dbReference type="SUPFAM" id="SSF49899">
    <property type="entry name" value="Concanavalin A-like lectins/glucanases"/>
    <property type="match status" value="1"/>
</dbReference>
<evidence type="ECO:0000256" key="1">
    <source>
        <dbReference type="SAM" id="SignalP"/>
    </source>
</evidence>
<dbReference type="Gene3D" id="2.60.120.200">
    <property type="match status" value="1"/>
</dbReference>
<organism evidence="2 3">
    <name type="scientific">Nocardioides silvaticus</name>
    <dbReference type="NCBI Taxonomy" id="2201891"/>
    <lineage>
        <taxon>Bacteria</taxon>
        <taxon>Bacillati</taxon>
        <taxon>Actinomycetota</taxon>
        <taxon>Actinomycetes</taxon>
        <taxon>Propionibacteriales</taxon>
        <taxon>Nocardioidaceae</taxon>
        <taxon>Nocardioides</taxon>
    </lineage>
</organism>
<evidence type="ECO:0008006" key="4">
    <source>
        <dbReference type="Google" id="ProtNLM"/>
    </source>
</evidence>
<name>A0A316TFE1_9ACTN</name>
<accession>A0A316TFE1</accession>
<evidence type="ECO:0000313" key="2">
    <source>
        <dbReference type="EMBL" id="PWN02508.1"/>
    </source>
</evidence>
<keyword evidence="1" id="KW-0732">Signal</keyword>
<dbReference type="InterPro" id="IPR013320">
    <property type="entry name" value="ConA-like_dom_sf"/>
</dbReference>
<dbReference type="RefSeq" id="WP_109694104.1">
    <property type="nucleotide sequence ID" value="NZ_QGDD01000005.1"/>
</dbReference>
<dbReference type="AlphaFoldDB" id="A0A316TFE1"/>
<comment type="caution">
    <text evidence="2">The sequence shown here is derived from an EMBL/GenBank/DDBJ whole genome shotgun (WGS) entry which is preliminary data.</text>
</comment>
<keyword evidence="3" id="KW-1185">Reference proteome</keyword>
<feature type="signal peptide" evidence="1">
    <location>
        <begin position="1"/>
        <end position="29"/>
    </location>
</feature>
<feature type="chain" id="PRO_5039582700" description="GH16 domain-containing protein" evidence="1">
    <location>
        <begin position="30"/>
        <end position="297"/>
    </location>
</feature>
<reference evidence="2 3" key="1">
    <citation type="submission" date="2018-05" db="EMBL/GenBank/DDBJ databases">
        <title>Nocardioides silvaticus genome.</title>
        <authorList>
            <person name="Li C."/>
            <person name="Wang G."/>
        </authorList>
    </citation>
    <scope>NUCLEOTIDE SEQUENCE [LARGE SCALE GENOMIC DNA]</scope>
    <source>
        <strain evidence="2 3">CCTCC AB 2018079</strain>
    </source>
</reference>
<sequence>MTVFPSLRSRLLRGVVVAAALVAGPAALAPGVAETPHASISVQAERSSGGRTSAQSYGWGRMLWDFAWEFGESIGSAPYRGADIGAGRWVERSNGTGRVAKYGGGVEFHSALVRNGTAEPDFGDTRLLLQDQPARRGRWEVSARSFRHETSGRDYTFLVELVPADPAGYDCGAHNVTVARFSPGDDRLTVGVNAGAAAWSRTFGGYRQDGTPHTFAVEVRDRRITWFSDGRSIASLAARAAVPRVPLTVRMSLVGDGTAEMRKAVVKVDWVRGYDLKRGRTAPKGAALSRGTYGDAC</sequence>
<proteinExistence type="predicted"/>
<dbReference type="EMBL" id="QGDD01000005">
    <property type="protein sequence ID" value="PWN02508.1"/>
    <property type="molecule type" value="Genomic_DNA"/>
</dbReference>
<gene>
    <name evidence="2" type="ORF">DJ010_12275</name>
</gene>
<dbReference type="OrthoDB" id="273319at2"/>
<dbReference type="Proteomes" id="UP000245507">
    <property type="component" value="Unassembled WGS sequence"/>
</dbReference>
<protein>
    <recommendedName>
        <fullName evidence="4">GH16 domain-containing protein</fullName>
    </recommendedName>
</protein>